<evidence type="ECO:0000313" key="4">
    <source>
        <dbReference type="EMBL" id="KAL3784528.1"/>
    </source>
</evidence>
<dbReference type="InterPro" id="IPR020988">
    <property type="entry name" value="Pept_U32_collagenase"/>
</dbReference>
<dbReference type="InterPro" id="IPR051454">
    <property type="entry name" value="RNA/ubiquinone_mod_enzymes"/>
</dbReference>
<dbReference type="Pfam" id="PF01136">
    <property type="entry name" value="Peptidase_U32"/>
    <property type="match status" value="2"/>
</dbReference>
<dbReference type="Proteomes" id="UP001516023">
    <property type="component" value="Unassembled WGS sequence"/>
</dbReference>
<feature type="compositionally biased region" description="Basic and acidic residues" evidence="1">
    <location>
        <begin position="62"/>
        <end position="75"/>
    </location>
</feature>
<reference evidence="4 5" key="1">
    <citation type="journal article" date="2020" name="G3 (Bethesda)">
        <title>Improved Reference Genome for Cyclotella cryptica CCMP332, a Model for Cell Wall Morphogenesis, Salinity Adaptation, and Lipid Production in Diatoms (Bacillariophyta).</title>
        <authorList>
            <person name="Roberts W.R."/>
            <person name="Downey K.M."/>
            <person name="Ruck E.C."/>
            <person name="Traller J.C."/>
            <person name="Alverson A.J."/>
        </authorList>
    </citation>
    <scope>NUCLEOTIDE SEQUENCE [LARGE SCALE GENOMIC DNA]</scope>
    <source>
        <strain evidence="4 5">CCMP332</strain>
    </source>
</reference>
<sequence>MIVFTMSKSTLFRYILYVTALSCCPPLIDAFSSVRILLLAPERMALLPLQMTRGKSSNLKRSRSDNLADATNDRSRRNKTPNPLSAAKDPTIPTQPKPPHDRTIDRRKSPALWRHDMEYSLPSPASCTQPSSTLPPQPPELMSPAGGWTQLLAAVSNGADAVYLGLTSYSARARACNFDPDPSLLHSSGDGQYVPPQDGPASLAHAVQYCHRHRVRVYVAFNTLVFDSELQEVERLIQQVWDCGVDAVIVQDVGVARIVMEVVEGRRRGGEGGKGLNGSCMEIHASTQQSVTCGDGVEFARERTGATRVVLGRELSLSEITQVSTTVDTEIEVFVHGALCVSYSGQCFSSEAWGGRSANRGQCAQACRLPYGLIANGELKHLSFDGIEGIMGKPNGRSLGGGAAARDEEMGYLLSPQDLCGLDQVEELVKAGVSCLKIEGRLKDASYVAATTRAYRTAIDAAWSKVMNGQSTHNGLNNKRILASPDEHVSRNDLTHVFARGQDEIYDGLTPGFFEGAKHQRLVRGRSPRHRGQHLGRVDRTQNGALIVKLDERWLGRDEAAIKRGDGIVVDRGMPQEEELGGPVYEVKWIDSKDGIISLRFGRDVERRWIENDEAVLRGKAPPTYYKNGQSYGSSVSTVMAPKGSHVWITANAEIGNRMKRLASLDPPRFQAKLFVEGRVGEPLTIKIVDTSSGVIGEANSLGMGVLEVANGPGLEGESVRKAIGTLGGSQWSASKDDIDLSSLEHGIWCPPSWIKDVRRRALQNLEEVFASVNQKSIEPAAAAKEEFSHQIVDNYLDRLRHENPEPTAEMSVSVLARSYDQVDALCKMIESNVDANGKENHFNSTVPKEIIVDFLEIDGIFAAVERVKELKKLTPNLKVAVASPRIIKPGEEGIWRTLLKSEPDAILIRSSGLLRRLVNLGCSGVSIPELIGDFSLNAANVITAYELLQSGLNRITASYDLSASAITDLGNLLGKQASQLEVVVHQHMPIFHTEHCVFARFLSGGNSYQDCGHVCTRNTIHLRDQNGKDNLVLADMGCRNTVFNSASQSGVYSIDDWKRAGINRLRIELVDESGDDAIKIVSAYMEHLSGQKTAWQVWQILENEIRDSNGRVGGVDVGSLRNNAERRSGEVSHSF</sequence>
<dbReference type="PANTHER" id="PTHR30217">
    <property type="entry name" value="PEPTIDASE U32 FAMILY"/>
    <property type="match status" value="1"/>
</dbReference>
<evidence type="ECO:0000259" key="3">
    <source>
        <dbReference type="Pfam" id="PF12392"/>
    </source>
</evidence>
<dbReference type="EMBL" id="JABMIG020000234">
    <property type="protein sequence ID" value="KAL3784528.1"/>
    <property type="molecule type" value="Genomic_DNA"/>
</dbReference>
<keyword evidence="5" id="KW-1185">Reference proteome</keyword>
<feature type="domain" description="Peptidase U32 collagenase" evidence="3">
    <location>
        <begin position="647"/>
        <end position="768"/>
    </location>
</feature>
<gene>
    <name evidence="4" type="ORF">HJC23_012163</name>
</gene>
<comment type="caution">
    <text evidence="4">The sequence shown here is derived from an EMBL/GenBank/DDBJ whole genome shotgun (WGS) entry which is preliminary data.</text>
</comment>
<feature type="chain" id="PRO_5044826677" description="Peptidase U32 collagenase domain-containing protein" evidence="2">
    <location>
        <begin position="31"/>
        <end position="1136"/>
    </location>
</feature>
<organism evidence="4 5">
    <name type="scientific">Cyclotella cryptica</name>
    <dbReference type="NCBI Taxonomy" id="29204"/>
    <lineage>
        <taxon>Eukaryota</taxon>
        <taxon>Sar</taxon>
        <taxon>Stramenopiles</taxon>
        <taxon>Ochrophyta</taxon>
        <taxon>Bacillariophyta</taxon>
        <taxon>Coscinodiscophyceae</taxon>
        <taxon>Thalassiosirophycidae</taxon>
        <taxon>Stephanodiscales</taxon>
        <taxon>Stephanodiscaceae</taxon>
        <taxon>Cyclotella</taxon>
    </lineage>
</organism>
<protein>
    <recommendedName>
        <fullName evidence="3">Peptidase U32 collagenase domain-containing protein</fullName>
    </recommendedName>
</protein>
<dbReference type="Pfam" id="PF12392">
    <property type="entry name" value="DUF3656"/>
    <property type="match status" value="1"/>
</dbReference>
<evidence type="ECO:0000256" key="2">
    <source>
        <dbReference type="SAM" id="SignalP"/>
    </source>
</evidence>
<keyword evidence="2" id="KW-0732">Signal</keyword>
<name>A0ABD3P8X0_9STRA</name>
<feature type="region of interest" description="Disordered" evidence="1">
    <location>
        <begin position="54"/>
        <end position="105"/>
    </location>
</feature>
<dbReference type="AlphaFoldDB" id="A0ABD3P8X0"/>
<proteinExistence type="predicted"/>
<accession>A0ABD3P8X0</accession>
<feature type="signal peptide" evidence="2">
    <location>
        <begin position="1"/>
        <end position="30"/>
    </location>
</feature>
<dbReference type="PANTHER" id="PTHR30217:SF10">
    <property type="entry name" value="23S RRNA 5-HYDROXYCYTIDINE C2501 SYNTHASE"/>
    <property type="match status" value="1"/>
</dbReference>
<evidence type="ECO:0000256" key="1">
    <source>
        <dbReference type="SAM" id="MobiDB-lite"/>
    </source>
</evidence>
<feature type="region of interest" description="Disordered" evidence="1">
    <location>
        <begin position="120"/>
        <end position="143"/>
    </location>
</feature>
<evidence type="ECO:0000313" key="5">
    <source>
        <dbReference type="Proteomes" id="UP001516023"/>
    </source>
</evidence>
<dbReference type="InterPro" id="IPR001539">
    <property type="entry name" value="Peptidase_U32"/>
</dbReference>